<evidence type="ECO:0000313" key="12">
    <source>
        <dbReference type="Proteomes" id="UP000259030"/>
    </source>
</evidence>
<dbReference type="Proteomes" id="UP000259030">
    <property type="component" value="Plasmid pDFI1"/>
</dbReference>
<dbReference type="PIRSF" id="PIRSF037882">
    <property type="entry name" value="Subtilisin_rel_fervidolysin"/>
    <property type="match status" value="1"/>
</dbReference>
<dbReference type="SUPFAM" id="SSF52743">
    <property type="entry name" value="Subtilisin-like"/>
    <property type="match status" value="1"/>
</dbReference>
<evidence type="ECO:0000313" key="11">
    <source>
        <dbReference type="EMBL" id="ASN82425.1"/>
    </source>
</evidence>
<dbReference type="InterPro" id="IPR015500">
    <property type="entry name" value="Peptidase_S8_subtilisin-rel"/>
</dbReference>
<dbReference type="KEGG" id="dfc:DFI_14655"/>
<name>A0A221T0K9_9DEIO</name>
<accession>A0A221T0K9</accession>
<dbReference type="RefSeq" id="WP_027464002.1">
    <property type="nucleotide sequence ID" value="NZ_CP021082.1"/>
</dbReference>
<keyword evidence="11" id="KW-0614">Plasmid</keyword>
<evidence type="ECO:0000256" key="5">
    <source>
        <dbReference type="PROSITE-ProRule" id="PRU01240"/>
    </source>
</evidence>
<evidence type="ECO:0000259" key="9">
    <source>
        <dbReference type="Pfam" id="PF22148"/>
    </source>
</evidence>
<dbReference type="InterPro" id="IPR007280">
    <property type="entry name" value="Peptidase_C_arc/bac"/>
</dbReference>
<dbReference type="InterPro" id="IPR017306">
    <property type="entry name" value="Peptidase_S8A_fervidolysi-like"/>
</dbReference>
<dbReference type="Pfam" id="PF22148">
    <property type="entry name" value="Fervidolysin_NPro-like"/>
    <property type="match status" value="1"/>
</dbReference>
<keyword evidence="3 5" id="KW-0378">Hydrolase</keyword>
<dbReference type="Pfam" id="PF04151">
    <property type="entry name" value="PPC"/>
    <property type="match status" value="1"/>
</dbReference>
<evidence type="ECO:0000256" key="2">
    <source>
        <dbReference type="ARBA" id="ARBA00022670"/>
    </source>
</evidence>
<feature type="signal peptide" evidence="6">
    <location>
        <begin position="1"/>
        <end position="22"/>
    </location>
</feature>
<reference evidence="11 12" key="1">
    <citation type="submission" date="2017-05" db="EMBL/GenBank/DDBJ databases">
        <title>The complete genome sequence of Deinococcus ficus isolated from the rhizosphere of the Ficus religiosa L. in Taiwan.</title>
        <authorList>
            <person name="Wu K.-M."/>
            <person name="Liao T.-L."/>
            <person name="Liu Y.-M."/>
            <person name="Young C.-C."/>
            <person name="Tsai S.-F."/>
        </authorList>
    </citation>
    <scope>NUCLEOTIDE SEQUENCE [LARGE SCALE GENOMIC DNA]</scope>
    <source>
        <strain evidence="11 12">CC-FR2-10</strain>
        <plasmid evidence="12">pdfi1</plasmid>
    </source>
</reference>
<feature type="domain" description="Fervidolysin/DR-A0283-like Ig-like" evidence="10">
    <location>
        <begin position="472"/>
        <end position="559"/>
    </location>
</feature>
<dbReference type="FunFam" id="2.60.120.380:FF:000069">
    <property type="entry name" value="Probable subtilase-type serine protease DR_A0283"/>
    <property type="match status" value="1"/>
</dbReference>
<keyword evidence="2 5" id="KW-0645">Protease</keyword>
<dbReference type="Pfam" id="PF00082">
    <property type="entry name" value="Peptidase_S8"/>
    <property type="match status" value="1"/>
</dbReference>
<dbReference type="AlphaFoldDB" id="A0A221T0K9"/>
<dbReference type="InterPro" id="IPR050131">
    <property type="entry name" value="Peptidase_S8_subtilisin-like"/>
</dbReference>
<dbReference type="Gene3D" id="2.60.40.10">
    <property type="entry name" value="Immunoglobulins"/>
    <property type="match status" value="1"/>
</dbReference>
<protein>
    <submittedName>
        <fullName evidence="11">Serine protease</fullName>
    </submittedName>
</protein>
<dbReference type="PROSITE" id="PS51892">
    <property type="entry name" value="SUBTILASE"/>
    <property type="match status" value="1"/>
</dbReference>
<keyword evidence="12" id="KW-1185">Reference proteome</keyword>
<dbReference type="Gene3D" id="3.40.50.200">
    <property type="entry name" value="Peptidase S8/S53 domain"/>
    <property type="match status" value="1"/>
</dbReference>
<dbReference type="PANTHER" id="PTHR43806">
    <property type="entry name" value="PEPTIDASE S8"/>
    <property type="match status" value="1"/>
</dbReference>
<dbReference type="PRINTS" id="PR00723">
    <property type="entry name" value="SUBTILISIN"/>
</dbReference>
<dbReference type="PANTHER" id="PTHR43806:SF11">
    <property type="entry name" value="CEREVISIN-RELATED"/>
    <property type="match status" value="1"/>
</dbReference>
<comment type="similarity">
    <text evidence="1 5">Belongs to the peptidase S8 family.</text>
</comment>
<evidence type="ECO:0000256" key="4">
    <source>
        <dbReference type="ARBA" id="ARBA00022825"/>
    </source>
</evidence>
<dbReference type="Pfam" id="PF24025">
    <property type="entry name" value="Ig_DR_A0283-like"/>
    <property type="match status" value="1"/>
</dbReference>
<organism evidence="11 12">
    <name type="scientific">Deinococcus ficus</name>
    <dbReference type="NCBI Taxonomy" id="317577"/>
    <lineage>
        <taxon>Bacteria</taxon>
        <taxon>Thermotogati</taxon>
        <taxon>Deinococcota</taxon>
        <taxon>Deinococci</taxon>
        <taxon>Deinococcales</taxon>
        <taxon>Deinococcaceae</taxon>
        <taxon>Deinococcus</taxon>
    </lineage>
</organism>
<dbReference type="InterPro" id="IPR054399">
    <property type="entry name" value="Fervidolysin-like_N_prodom"/>
</dbReference>
<evidence type="ECO:0000259" key="7">
    <source>
        <dbReference type="Pfam" id="PF00082"/>
    </source>
</evidence>
<keyword evidence="4 5" id="KW-0720">Serine protease</keyword>
<dbReference type="PROSITE" id="PS00138">
    <property type="entry name" value="SUBTILASE_SER"/>
    <property type="match status" value="1"/>
</dbReference>
<dbReference type="PROSITE" id="PS51257">
    <property type="entry name" value="PROKAR_LIPOPROTEIN"/>
    <property type="match status" value="1"/>
</dbReference>
<dbReference type="InterPro" id="IPR013783">
    <property type="entry name" value="Ig-like_fold"/>
</dbReference>
<proteinExistence type="inferred from homology"/>
<dbReference type="STRING" id="317577.GCA_000419625_03217"/>
<feature type="active site" description="Charge relay system" evidence="5">
    <location>
        <position position="236"/>
    </location>
</feature>
<dbReference type="InterPro" id="IPR023828">
    <property type="entry name" value="Peptidase_S8_Ser-AS"/>
</dbReference>
<feature type="domain" description="Fervidolysin-like N-terminal prodomain" evidence="9">
    <location>
        <begin position="45"/>
        <end position="119"/>
    </location>
</feature>
<sequence>MTRVTLAALSLTALLSACQQPAVTSPPAPPAVVGAQPTPDIAPDRVAEDARTGQRYVTDHLVVGLGGAAAEAVARQVGGVIIDRLPQLDVVVLRLLERDSLEAARELGEQGLVQFASPQQVWQPEPYTRQSARPDLGALAVNQVFDGLPQYALDSEHLNAQAAWDAGFTGQGVTVGVIDDPVDVSHPDLSANWGGKAYDPKTDRTYTTAQAWLDAVDTFGAAPQPVDQRVDTSLEHGTAVVSTIAAARNGTGLVGVAPDARYFTAAMFQPGSVGSAGVAKAIIWMTDNGARVINNSWGGAGYDPLIKLALDYALARNVTVVVSAGNDSREYYQRPALFAGVIPSAALAINNTRATFSSFGRHISVAAPGSDVLMTAPLWINSDGSRKSGATPEGGSGYVLMSGTSFSGPYTSGTAALILGARPDLDPYQVRRLMEDTADGRVGENPDGFDKGTGYGRIDLGALTRRLQSGVMPEQGGTLKVVVQYLKPDGTTTVLTQPSDVIIEKDGEHGAIYGAQTDSRGAAQFLAMAPGTYTVRVGGPDLAADPSATVRGTYTGKVTVTSGTTPTTAQPVTITLDKGYVEPVVDTYEPNDTLATAAPIALGERTKTALIYKDTCASTCTPAAGDVDFYRFEGKAGQKLNVTLFDKYHPTQPIGNVWAVVYIRDANGVTLKDGLGKALKPNITTNVLSVTLPSDGTFYLQAGTYSHLNATSGEQPYTGSFTNSKGNLYALELKVQ</sequence>
<gene>
    <name evidence="11" type="ORF">DFI_14655</name>
</gene>
<dbReference type="InterPro" id="IPR036852">
    <property type="entry name" value="Peptidase_S8/S53_dom_sf"/>
</dbReference>
<dbReference type="EMBL" id="CP021082">
    <property type="protein sequence ID" value="ASN82425.1"/>
    <property type="molecule type" value="Genomic_DNA"/>
</dbReference>
<dbReference type="InterPro" id="IPR056489">
    <property type="entry name" value="Ig_Fls_DR_A0283-like"/>
</dbReference>
<feature type="active site" description="Charge relay system" evidence="5">
    <location>
        <position position="179"/>
    </location>
</feature>
<feature type="chain" id="PRO_5011289894" evidence="6">
    <location>
        <begin position="23"/>
        <end position="736"/>
    </location>
</feature>
<feature type="domain" description="Peptidase C-terminal archaeal/bacterial" evidence="8">
    <location>
        <begin position="626"/>
        <end position="701"/>
    </location>
</feature>
<feature type="active site" description="Charge relay system" evidence="5">
    <location>
        <position position="405"/>
    </location>
</feature>
<dbReference type="Gene3D" id="2.60.120.380">
    <property type="match status" value="1"/>
</dbReference>
<evidence type="ECO:0000256" key="1">
    <source>
        <dbReference type="ARBA" id="ARBA00011073"/>
    </source>
</evidence>
<feature type="domain" description="Peptidase S8/S53" evidence="7">
    <location>
        <begin position="170"/>
        <end position="456"/>
    </location>
</feature>
<dbReference type="GO" id="GO:0004252">
    <property type="term" value="F:serine-type endopeptidase activity"/>
    <property type="evidence" value="ECO:0007669"/>
    <property type="project" value="UniProtKB-UniRule"/>
</dbReference>
<evidence type="ECO:0000256" key="6">
    <source>
        <dbReference type="SAM" id="SignalP"/>
    </source>
</evidence>
<evidence type="ECO:0000256" key="3">
    <source>
        <dbReference type="ARBA" id="ARBA00022801"/>
    </source>
</evidence>
<geneLocation type="plasmid" evidence="12">
    <name>pdfi1</name>
</geneLocation>
<keyword evidence="6" id="KW-0732">Signal</keyword>
<dbReference type="GO" id="GO:0006508">
    <property type="term" value="P:proteolysis"/>
    <property type="evidence" value="ECO:0007669"/>
    <property type="project" value="UniProtKB-KW"/>
</dbReference>
<evidence type="ECO:0000259" key="10">
    <source>
        <dbReference type="Pfam" id="PF24025"/>
    </source>
</evidence>
<dbReference type="SUPFAM" id="SSF89260">
    <property type="entry name" value="Collagen-binding domain"/>
    <property type="match status" value="1"/>
</dbReference>
<evidence type="ECO:0000259" key="8">
    <source>
        <dbReference type="Pfam" id="PF04151"/>
    </source>
</evidence>
<dbReference type="InterPro" id="IPR000209">
    <property type="entry name" value="Peptidase_S8/S53_dom"/>
</dbReference>